<feature type="region of interest" description="Disordered" evidence="7">
    <location>
        <begin position="47"/>
        <end position="92"/>
    </location>
</feature>
<sequence length="544" mass="60851">MRRVCKAKHVRLLWLPALVGVILCGGAVLLVENSPAEHKLPSKGLWNPNRRLAGTNTGSSTAWNRDAVRTQKSKTTVIGDRPPVELDSGPVVENSMTSLGDLSQQLDKGMPAEAAAPASSKQKRGVTREDLVVSIPTSIKRLALVEASRSWRKGIRTKIVLEKDIAQDPEYRDYYASASKHNESLGEFWDLIVYDHIHHKEGDVRAAMAPFIANMTYGMNNYKWILYGDDDTVFFIDNVLDLVKDLDHNMPYFISDAIWWPNWSPDGAPTYVHGNRWAPRCLPCNYTDPLAGKSHPFGFAAQPACPCTNEALCRMDNINAFNQDGCHWNGYRPGSWYFIHGGAGALISAGLMREATYAAAEEYVVHHDYGSGDSMITQVMWDLFKTLPTDPGFGFYRDHVQMFDPGWRGERVRGPEDAGTVDLGNDPAGILERYESAAKQRCNGKCIEQLDHVITSHLRSRYAKDDVEIGAVKAAMPHYKGPFDLLPAVFFHERLANATHKYVEGRTLRRSIADGPKKLVNKQLHNIAKTFGLQMEPKDDIDIR</sequence>
<evidence type="ECO:0000256" key="1">
    <source>
        <dbReference type="ARBA" id="ARBA00004606"/>
    </source>
</evidence>
<dbReference type="PANTHER" id="PTHR23033:SF50">
    <property type="entry name" value="HEXOSYLTRANSFERASE"/>
    <property type="match status" value="1"/>
</dbReference>
<reference evidence="9 10" key="1">
    <citation type="journal article" date="2024" name="Nat. Commun.">
        <title>Phylogenomics reveals the evolutionary origins of lichenization in chlorophyte algae.</title>
        <authorList>
            <person name="Puginier C."/>
            <person name="Libourel C."/>
            <person name="Otte J."/>
            <person name="Skaloud P."/>
            <person name="Haon M."/>
            <person name="Grisel S."/>
            <person name="Petersen M."/>
            <person name="Berrin J.G."/>
            <person name="Delaux P.M."/>
            <person name="Dal Grande F."/>
            <person name="Keller J."/>
        </authorList>
    </citation>
    <scope>NUCLEOTIDE SEQUENCE [LARGE SCALE GENOMIC DNA]</scope>
    <source>
        <strain evidence="9 10">SAG 2145</strain>
    </source>
</reference>
<name>A0AAW1RDI4_9CHLO</name>
<feature type="transmembrane region" description="Helical" evidence="8">
    <location>
        <begin position="12"/>
        <end position="31"/>
    </location>
</feature>
<dbReference type="GO" id="GO:0016020">
    <property type="term" value="C:membrane"/>
    <property type="evidence" value="ECO:0007669"/>
    <property type="project" value="UniProtKB-SubCell"/>
</dbReference>
<keyword evidence="4" id="KW-0735">Signal-anchor</keyword>
<evidence type="ECO:0000256" key="3">
    <source>
        <dbReference type="ARBA" id="ARBA00022692"/>
    </source>
</evidence>
<dbReference type="Proteomes" id="UP001438707">
    <property type="component" value="Unassembled WGS sequence"/>
</dbReference>
<dbReference type="InterPro" id="IPR026050">
    <property type="entry name" value="C1GALT1/C1GALT1_chp1"/>
</dbReference>
<keyword evidence="10" id="KW-1185">Reference proteome</keyword>
<proteinExistence type="inferred from homology"/>
<evidence type="ECO:0000256" key="8">
    <source>
        <dbReference type="SAM" id="Phobius"/>
    </source>
</evidence>
<dbReference type="Gene3D" id="3.90.550.50">
    <property type="match status" value="1"/>
</dbReference>
<keyword evidence="6 8" id="KW-0472">Membrane</keyword>
<evidence type="ECO:0000313" key="10">
    <source>
        <dbReference type="Proteomes" id="UP001438707"/>
    </source>
</evidence>
<keyword evidence="5 8" id="KW-1133">Transmembrane helix</keyword>
<dbReference type="EMBL" id="JALJOS010000013">
    <property type="protein sequence ID" value="KAK9831687.1"/>
    <property type="molecule type" value="Genomic_DNA"/>
</dbReference>
<dbReference type="PANTHER" id="PTHR23033">
    <property type="entry name" value="BETA1,3-GALACTOSYLTRANSFERASE"/>
    <property type="match status" value="1"/>
</dbReference>
<feature type="compositionally biased region" description="Polar residues" evidence="7">
    <location>
        <begin position="54"/>
        <end position="63"/>
    </location>
</feature>
<evidence type="ECO:0000256" key="7">
    <source>
        <dbReference type="SAM" id="MobiDB-lite"/>
    </source>
</evidence>
<comment type="subcellular location">
    <subcellularLocation>
        <location evidence="1">Membrane</location>
        <topology evidence="1">Single-pass type II membrane protein</topology>
    </subcellularLocation>
</comment>
<evidence type="ECO:0000256" key="4">
    <source>
        <dbReference type="ARBA" id="ARBA00022968"/>
    </source>
</evidence>
<accession>A0AAW1RDI4</accession>
<evidence type="ECO:0000256" key="5">
    <source>
        <dbReference type="ARBA" id="ARBA00022989"/>
    </source>
</evidence>
<gene>
    <name evidence="9" type="ORF">WJX74_006189</name>
</gene>
<evidence type="ECO:0000256" key="2">
    <source>
        <dbReference type="ARBA" id="ARBA00006462"/>
    </source>
</evidence>
<protein>
    <submittedName>
        <fullName evidence="9">Uncharacterized protein</fullName>
    </submittedName>
</protein>
<dbReference type="AlphaFoldDB" id="A0AAW1RDI4"/>
<evidence type="ECO:0000256" key="6">
    <source>
        <dbReference type="ARBA" id="ARBA00023136"/>
    </source>
</evidence>
<organism evidence="9 10">
    <name type="scientific">Apatococcus lobatus</name>
    <dbReference type="NCBI Taxonomy" id="904363"/>
    <lineage>
        <taxon>Eukaryota</taxon>
        <taxon>Viridiplantae</taxon>
        <taxon>Chlorophyta</taxon>
        <taxon>core chlorophytes</taxon>
        <taxon>Trebouxiophyceae</taxon>
        <taxon>Chlorellales</taxon>
        <taxon>Chlorellaceae</taxon>
        <taxon>Apatococcus</taxon>
    </lineage>
</organism>
<comment type="caution">
    <text evidence="9">The sequence shown here is derived from an EMBL/GenBank/DDBJ whole genome shotgun (WGS) entry which is preliminary data.</text>
</comment>
<keyword evidence="3 8" id="KW-0812">Transmembrane</keyword>
<comment type="similarity">
    <text evidence="2">Belongs to the glycosyltransferase 31 family. Beta3-Gal-T subfamily.</text>
</comment>
<evidence type="ECO:0000313" key="9">
    <source>
        <dbReference type="EMBL" id="KAK9831687.1"/>
    </source>
</evidence>